<dbReference type="Proteomes" id="UP000078348">
    <property type="component" value="Unassembled WGS sequence"/>
</dbReference>
<keyword evidence="8" id="KW-1185">Reference proteome</keyword>
<dbReference type="GO" id="GO:0035299">
    <property type="term" value="F:inositol-1,3,4,5,6-pentakisphosphate 2-kinase activity"/>
    <property type="evidence" value="ECO:0007669"/>
    <property type="project" value="UniProtKB-EC"/>
</dbReference>
<evidence type="ECO:0000256" key="5">
    <source>
        <dbReference type="ARBA" id="ARBA00022840"/>
    </source>
</evidence>
<dbReference type="GO" id="GO:0005524">
    <property type="term" value="F:ATP binding"/>
    <property type="evidence" value="ECO:0007669"/>
    <property type="project" value="UniProtKB-KW"/>
</dbReference>
<comment type="function">
    <text evidence="6">Phosphorylates Ins(1,3,4,5,6)P5 at position 2 to form Ins(1,2,3,4,5,6)P6 (InsP6 or phytate).</text>
</comment>
<keyword evidence="2 6" id="KW-0808">Transferase</keyword>
<evidence type="ECO:0000256" key="2">
    <source>
        <dbReference type="ARBA" id="ARBA00022679"/>
    </source>
</evidence>
<evidence type="ECO:0000256" key="6">
    <source>
        <dbReference type="RuleBase" id="RU364126"/>
    </source>
</evidence>
<comment type="catalytic activity">
    <reaction evidence="6">
        <text>1D-myo-inositol 1,3,4,5,6-pentakisphosphate + ATP = 1D-myo-inositol hexakisphosphate + ADP + H(+)</text>
        <dbReference type="Rhea" id="RHEA:20313"/>
        <dbReference type="ChEBI" id="CHEBI:15378"/>
        <dbReference type="ChEBI" id="CHEBI:30616"/>
        <dbReference type="ChEBI" id="CHEBI:57733"/>
        <dbReference type="ChEBI" id="CHEBI:58130"/>
        <dbReference type="ChEBI" id="CHEBI:456216"/>
        <dbReference type="EC" id="2.7.1.158"/>
    </reaction>
</comment>
<name>A0A196SQ92_BLAHN</name>
<evidence type="ECO:0000313" key="7">
    <source>
        <dbReference type="EMBL" id="OAO17954.1"/>
    </source>
</evidence>
<accession>A0A196SQ92</accession>
<dbReference type="AlphaFoldDB" id="A0A196SQ92"/>
<gene>
    <name evidence="7" type="ORF">AV274_0287</name>
</gene>
<dbReference type="PANTHER" id="PTHR14456:SF2">
    <property type="entry name" value="INOSITOL-PENTAKISPHOSPHATE 2-KINASE"/>
    <property type="match status" value="1"/>
</dbReference>
<dbReference type="PANTHER" id="PTHR14456">
    <property type="entry name" value="INOSITOL POLYPHOSPHATE KINASE 1"/>
    <property type="match status" value="1"/>
</dbReference>
<dbReference type="EMBL" id="LXWW01000012">
    <property type="protein sequence ID" value="OAO17954.1"/>
    <property type="molecule type" value="Genomic_DNA"/>
</dbReference>
<evidence type="ECO:0000256" key="4">
    <source>
        <dbReference type="ARBA" id="ARBA00022777"/>
    </source>
</evidence>
<dbReference type="GO" id="GO:0032958">
    <property type="term" value="P:inositol phosphate biosynthetic process"/>
    <property type="evidence" value="ECO:0007669"/>
    <property type="project" value="TreeGrafter"/>
</dbReference>
<sequence>MDECKEGVLTIVNPFWSYVGEGSAHMALQYCGGNDFLIGKIHGVMHRKRSNPEELLKNESILQKSSTSKLDWSCLATESELVDNAFYLGREDSASHPIYSFEIKPKHPLHPAEKTACRFCIQQYQKLQSGKFSVLSQYCPLKLFGIPAEQVDALCSMLRVPQNNLVFSINGNRESVATVQHCDFHVAEDDLKETVNSEWGTAVWEGLAREELSLAEETVVVLLLTILNKCTILEDLLRLQNLSDLNDKEALDLYNNMKNEPSKAIYSQLCDYVMSRGARDCSIIISLREIGSRGEDRELEGIPFLSLSIGSTLFVARICVIDFEVKKMEKIPLWYEQQLELLQSYDERSVG</sequence>
<organism evidence="7 8">
    <name type="scientific">Blastocystis sp. subtype 1 (strain ATCC 50177 / NandII)</name>
    <dbReference type="NCBI Taxonomy" id="478820"/>
    <lineage>
        <taxon>Eukaryota</taxon>
        <taxon>Sar</taxon>
        <taxon>Stramenopiles</taxon>
        <taxon>Bigyra</taxon>
        <taxon>Opalozoa</taxon>
        <taxon>Opalinata</taxon>
        <taxon>Blastocystidae</taxon>
        <taxon>Blastocystis</taxon>
    </lineage>
</organism>
<comment type="caution">
    <text evidence="7">The sequence shown here is derived from an EMBL/GenBank/DDBJ whole genome shotgun (WGS) entry which is preliminary data.</text>
</comment>
<dbReference type="OrthoDB" id="272370at2759"/>
<evidence type="ECO:0000313" key="8">
    <source>
        <dbReference type="Proteomes" id="UP000078348"/>
    </source>
</evidence>
<keyword evidence="5 6" id="KW-0067">ATP-binding</keyword>
<proteinExistence type="predicted"/>
<keyword evidence="3 6" id="KW-0547">Nucleotide-binding</keyword>
<keyword evidence="4 6" id="KW-0418">Kinase</keyword>
<dbReference type="Pfam" id="PF06090">
    <property type="entry name" value="Ins_P5_2-kin"/>
    <property type="match status" value="1"/>
</dbReference>
<dbReference type="STRING" id="478820.A0A196SQ92"/>
<evidence type="ECO:0000256" key="1">
    <source>
        <dbReference type="ARBA" id="ARBA00012023"/>
    </source>
</evidence>
<reference evidence="7 8" key="1">
    <citation type="submission" date="2016-05" db="EMBL/GenBank/DDBJ databases">
        <title>Nuclear genome of Blastocystis sp. subtype 1 NandII.</title>
        <authorList>
            <person name="Gentekaki E."/>
            <person name="Curtis B."/>
            <person name="Stairs C."/>
            <person name="Eme L."/>
            <person name="Herman E."/>
            <person name="Klimes V."/>
            <person name="Arias M.C."/>
            <person name="Elias M."/>
            <person name="Hilliou F."/>
            <person name="Klute M."/>
            <person name="Malik S.-B."/>
            <person name="Pightling A."/>
            <person name="Rachubinski R."/>
            <person name="Salas D."/>
            <person name="Schlacht A."/>
            <person name="Suga H."/>
            <person name="Archibald J."/>
            <person name="Ball S.G."/>
            <person name="Clark G."/>
            <person name="Dacks J."/>
            <person name="Van Der Giezen M."/>
            <person name="Tsaousis A."/>
            <person name="Roger A."/>
        </authorList>
    </citation>
    <scope>NUCLEOTIDE SEQUENCE [LARGE SCALE GENOMIC DNA]</scope>
    <source>
        <strain evidence="8">ATCC 50177 / NandII</strain>
    </source>
</reference>
<protein>
    <recommendedName>
        <fullName evidence="1 6">Inositol-pentakisphosphate 2-kinase</fullName>
        <ecNumber evidence="1 6">2.7.1.158</ecNumber>
    </recommendedName>
</protein>
<evidence type="ECO:0000256" key="3">
    <source>
        <dbReference type="ARBA" id="ARBA00022741"/>
    </source>
</evidence>
<dbReference type="EC" id="2.7.1.158" evidence="1 6"/>
<dbReference type="InterPro" id="IPR009286">
    <property type="entry name" value="Ins_P5_2-kin"/>
</dbReference>
<comment type="domain">
    <text evidence="6">The EXKPK motif is conserved in inositol-pentakisphosphate 2-kinases of both family 1 and 2.</text>
</comment>
<dbReference type="GO" id="GO:0005634">
    <property type="term" value="C:nucleus"/>
    <property type="evidence" value="ECO:0007669"/>
    <property type="project" value="TreeGrafter"/>
</dbReference>